<reference evidence="1 2" key="1">
    <citation type="journal article" date="2019" name="G3 (Bethesda)">
        <title>Sequencing of a Wild Apple (Malus baccata) Genome Unravels the Differences Between Cultivated and Wild Apple Species Regarding Disease Resistance and Cold Tolerance.</title>
        <authorList>
            <person name="Chen X."/>
        </authorList>
    </citation>
    <scope>NUCLEOTIDE SEQUENCE [LARGE SCALE GENOMIC DNA]</scope>
    <source>
        <strain evidence="2">cv. Shandingzi</strain>
        <tissue evidence="1">Leaves</tissue>
    </source>
</reference>
<name>A0A540MEW3_MALBA</name>
<dbReference type="Proteomes" id="UP000315295">
    <property type="component" value="Unassembled WGS sequence"/>
</dbReference>
<comment type="caution">
    <text evidence="1">The sequence shown here is derived from an EMBL/GenBank/DDBJ whole genome shotgun (WGS) entry which is preliminary data.</text>
</comment>
<dbReference type="EMBL" id="VIEB01000276">
    <property type="protein sequence ID" value="TQD97273.1"/>
    <property type="molecule type" value="Genomic_DNA"/>
</dbReference>
<organism evidence="1 2">
    <name type="scientific">Malus baccata</name>
    <name type="common">Siberian crab apple</name>
    <name type="synonym">Pyrus baccata</name>
    <dbReference type="NCBI Taxonomy" id="106549"/>
    <lineage>
        <taxon>Eukaryota</taxon>
        <taxon>Viridiplantae</taxon>
        <taxon>Streptophyta</taxon>
        <taxon>Embryophyta</taxon>
        <taxon>Tracheophyta</taxon>
        <taxon>Spermatophyta</taxon>
        <taxon>Magnoliopsida</taxon>
        <taxon>eudicotyledons</taxon>
        <taxon>Gunneridae</taxon>
        <taxon>Pentapetalae</taxon>
        <taxon>rosids</taxon>
        <taxon>fabids</taxon>
        <taxon>Rosales</taxon>
        <taxon>Rosaceae</taxon>
        <taxon>Amygdaloideae</taxon>
        <taxon>Maleae</taxon>
        <taxon>Malus</taxon>
    </lineage>
</organism>
<protein>
    <submittedName>
        <fullName evidence="1">Uncharacterized protein</fullName>
    </submittedName>
</protein>
<proteinExistence type="predicted"/>
<evidence type="ECO:0000313" key="2">
    <source>
        <dbReference type="Proteomes" id="UP000315295"/>
    </source>
</evidence>
<accession>A0A540MEW3</accession>
<gene>
    <name evidence="1" type="ORF">C1H46_017114</name>
</gene>
<sequence length="94" mass="10662">MQCTRSPGPSQFWDKSVGTSATPLSLANKIAAIFNKPTKEVLRLCPVHSLLLRSKRLHSHHHHLPSMPHNLSTSRPIKPLRFSYAVPTEVRDFR</sequence>
<dbReference type="AlphaFoldDB" id="A0A540MEW3"/>
<evidence type="ECO:0000313" key="1">
    <source>
        <dbReference type="EMBL" id="TQD97273.1"/>
    </source>
</evidence>
<keyword evidence="2" id="KW-1185">Reference proteome</keyword>